<proteinExistence type="predicted"/>
<dbReference type="PANTHER" id="PTHR12236">
    <property type="entry name" value="STRUCTURAL CONTITUENT OF CUTICLE"/>
    <property type="match status" value="1"/>
</dbReference>
<feature type="compositionally biased region" description="Low complexity" evidence="3">
    <location>
        <begin position="397"/>
        <end position="406"/>
    </location>
</feature>
<reference evidence="5 6" key="1">
    <citation type="journal article" date="2023" name="Nucleic Acids Res.">
        <title>The hologenome of Daphnia magna reveals possible DNA methylation and microbiome-mediated evolution of the host genome.</title>
        <authorList>
            <person name="Chaturvedi A."/>
            <person name="Li X."/>
            <person name="Dhandapani V."/>
            <person name="Marshall H."/>
            <person name="Kissane S."/>
            <person name="Cuenca-Cambronero M."/>
            <person name="Asole G."/>
            <person name="Calvet F."/>
            <person name="Ruiz-Romero M."/>
            <person name="Marangio P."/>
            <person name="Guigo R."/>
            <person name="Rago D."/>
            <person name="Mirbahai L."/>
            <person name="Eastwood N."/>
            <person name="Colbourne J.K."/>
            <person name="Zhou J."/>
            <person name="Mallon E."/>
            <person name="Orsini L."/>
        </authorList>
    </citation>
    <scope>NUCLEOTIDE SEQUENCE [LARGE SCALE GENOMIC DNA]</scope>
    <source>
        <strain evidence="5">LRV0_1</strain>
    </source>
</reference>
<sequence>MNKLVVLATLFAAAIAAELPAYSKPSYPAPAYPAAAAAYPTPAPAAYTTKAAYPTPAPAYSKASKEQPAYSKPAEEDHPPMPFSFAYEVKDDPTYQDFSHNENSDGKVISGSYRVSLPDGRIQIVSYKADEKGYVADVKYEGEAKYDEYKPASAPAYPKSASPVESAYPKPAYSRYQTLESRSNKEQSQQLLPVKILKPIGAIRRDPMERISKACNFSIKACPRSFPFISSFPEQSSTLLQLPNMNKFVVFATLFAAAIAAELPAYSKPSYPAPAYPAAAAAYPTPAPAAYTTKAAYPTPAPAYSKASNEQPAYSKPAEDHPPMPFSFAYEVKDDPTYQDFSHNENSDGKVISGSYRVSLPDGRIQIVSYKADEKGYVADVKYEGEAKYDEYKPAAAPAYPKSASPVESSYPKPAYQTEDSYSKPIYTTEKAYPKPTTTEKPAYPKPAYPAEPASPKPAYPTEPAYPKVSNSKPAYSEAVYPKPSYPSESAYPKPAYPKPAYPSEPAYPKPTY</sequence>
<dbReference type="PANTHER" id="PTHR12236:SF79">
    <property type="entry name" value="CUTICULAR PROTEIN 50CB-RELATED"/>
    <property type="match status" value="1"/>
</dbReference>
<dbReference type="Proteomes" id="UP001234178">
    <property type="component" value="Unassembled WGS sequence"/>
</dbReference>
<feature type="region of interest" description="Disordered" evidence="3">
    <location>
        <begin position="397"/>
        <end position="513"/>
    </location>
</feature>
<dbReference type="InterPro" id="IPR031311">
    <property type="entry name" value="CHIT_BIND_RR_consensus"/>
</dbReference>
<evidence type="ECO:0000256" key="1">
    <source>
        <dbReference type="ARBA" id="ARBA00022460"/>
    </source>
</evidence>
<dbReference type="PROSITE" id="PS51155">
    <property type="entry name" value="CHIT_BIND_RR_2"/>
    <property type="match status" value="2"/>
</dbReference>
<evidence type="ECO:0008006" key="7">
    <source>
        <dbReference type="Google" id="ProtNLM"/>
    </source>
</evidence>
<keyword evidence="6" id="KW-1185">Reference proteome</keyword>
<dbReference type="InterPro" id="IPR000618">
    <property type="entry name" value="Insect_cuticle"/>
</dbReference>
<gene>
    <name evidence="5" type="ORF">OUZ56_019142</name>
</gene>
<evidence type="ECO:0000313" key="6">
    <source>
        <dbReference type="Proteomes" id="UP001234178"/>
    </source>
</evidence>
<evidence type="ECO:0000313" key="5">
    <source>
        <dbReference type="EMBL" id="KAK4009995.1"/>
    </source>
</evidence>
<name>A0ABQ9ZAR5_9CRUS</name>
<dbReference type="PROSITE" id="PS00233">
    <property type="entry name" value="CHIT_BIND_RR_1"/>
    <property type="match status" value="2"/>
</dbReference>
<feature type="compositionally biased region" description="Pro residues" evidence="3">
    <location>
        <begin position="444"/>
        <end position="461"/>
    </location>
</feature>
<comment type="caution">
    <text evidence="5">The sequence shown here is derived from an EMBL/GenBank/DDBJ whole genome shotgun (WGS) entry which is preliminary data.</text>
</comment>
<evidence type="ECO:0000256" key="3">
    <source>
        <dbReference type="SAM" id="MobiDB-lite"/>
    </source>
</evidence>
<organism evidence="5 6">
    <name type="scientific">Daphnia magna</name>
    <dbReference type="NCBI Taxonomy" id="35525"/>
    <lineage>
        <taxon>Eukaryota</taxon>
        <taxon>Metazoa</taxon>
        <taxon>Ecdysozoa</taxon>
        <taxon>Arthropoda</taxon>
        <taxon>Crustacea</taxon>
        <taxon>Branchiopoda</taxon>
        <taxon>Diplostraca</taxon>
        <taxon>Cladocera</taxon>
        <taxon>Anomopoda</taxon>
        <taxon>Daphniidae</taxon>
        <taxon>Daphnia</taxon>
    </lineage>
</organism>
<keyword evidence="4" id="KW-0732">Signal</keyword>
<keyword evidence="1 2" id="KW-0193">Cuticle</keyword>
<evidence type="ECO:0000256" key="2">
    <source>
        <dbReference type="PROSITE-ProRule" id="PRU00497"/>
    </source>
</evidence>
<dbReference type="InterPro" id="IPR051217">
    <property type="entry name" value="Insect_Cuticle_Struc_Prot"/>
</dbReference>
<evidence type="ECO:0000256" key="4">
    <source>
        <dbReference type="SAM" id="SignalP"/>
    </source>
</evidence>
<feature type="compositionally biased region" description="Pro residues" evidence="3">
    <location>
        <begin position="495"/>
        <end position="513"/>
    </location>
</feature>
<feature type="chain" id="PRO_5046737729" description="Pro-resilin" evidence="4">
    <location>
        <begin position="17"/>
        <end position="513"/>
    </location>
</feature>
<accession>A0ABQ9ZAR5</accession>
<dbReference type="EMBL" id="JAOYFB010000003">
    <property type="protein sequence ID" value="KAK4009995.1"/>
    <property type="molecule type" value="Genomic_DNA"/>
</dbReference>
<feature type="region of interest" description="Disordered" evidence="3">
    <location>
        <begin position="56"/>
        <end position="78"/>
    </location>
</feature>
<dbReference type="Pfam" id="PF00379">
    <property type="entry name" value="Chitin_bind_4"/>
    <property type="match status" value="2"/>
</dbReference>
<protein>
    <recommendedName>
        <fullName evidence="7">Pro-resilin</fullName>
    </recommendedName>
</protein>
<feature type="signal peptide" evidence="4">
    <location>
        <begin position="1"/>
        <end position="16"/>
    </location>
</feature>